<dbReference type="SUPFAM" id="SSF46785">
    <property type="entry name" value="Winged helix' DNA-binding domain"/>
    <property type="match status" value="1"/>
</dbReference>
<accession>A0ABS9MQ65</accession>
<dbReference type="Proteomes" id="UP001297600">
    <property type="component" value="Unassembled WGS sequence"/>
</dbReference>
<dbReference type="EMBL" id="JAKNCT010000005">
    <property type="protein sequence ID" value="MCG5030751.1"/>
    <property type="molecule type" value="Genomic_DNA"/>
</dbReference>
<dbReference type="Gene3D" id="1.10.10.10">
    <property type="entry name" value="Winged helix-like DNA-binding domain superfamily/Winged helix DNA-binding domain"/>
    <property type="match status" value="1"/>
</dbReference>
<gene>
    <name evidence="1" type="ORF">MAF45_04735</name>
</gene>
<organism evidence="1 2">
    <name type="scientific">Mesosutterella porci</name>
    <dbReference type="NCBI Taxonomy" id="2915351"/>
    <lineage>
        <taxon>Bacteria</taxon>
        <taxon>Pseudomonadati</taxon>
        <taxon>Pseudomonadota</taxon>
        <taxon>Betaproteobacteria</taxon>
        <taxon>Burkholderiales</taxon>
        <taxon>Sutterellaceae</taxon>
        <taxon>Mesosutterella</taxon>
    </lineage>
</organism>
<reference evidence="1 2" key="1">
    <citation type="submission" date="2022-02" db="EMBL/GenBank/DDBJ databases">
        <title>Mesosutterella porci, a novel member of the family Sutterellaceae from pig feces.</title>
        <authorList>
            <person name="Wylensek D."/>
            <person name="Clavel T."/>
        </authorList>
    </citation>
    <scope>NUCLEOTIDE SEQUENCE [LARGE SCALE GENOMIC DNA]</scope>
    <source>
        <strain evidence="2">oilRF-744-wt-GAM-9</strain>
    </source>
</reference>
<sequence length="91" mass="10436">MLMLGQKDYSNAGKTAEYIRQRGIDSIRFPEMILELAKRQGGAVTKKDVMELLHVSKPQAYKTLQQMREDKLLKLEGKGRFAFYRITGKTA</sequence>
<name>A0ABS9MQ65_9BURK</name>
<evidence type="ECO:0000313" key="1">
    <source>
        <dbReference type="EMBL" id="MCG5030751.1"/>
    </source>
</evidence>
<evidence type="ECO:0000313" key="2">
    <source>
        <dbReference type="Proteomes" id="UP001297600"/>
    </source>
</evidence>
<comment type="caution">
    <text evidence="1">The sequence shown here is derived from an EMBL/GenBank/DDBJ whole genome shotgun (WGS) entry which is preliminary data.</text>
</comment>
<dbReference type="InterPro" id="IPR036390">
    <property type="entry name" value="WH_DNA-bd_sf"/>
</dbReference>
<protein>
    <submittedName>
        <fullName evidence="1">Uncharacterized protein</fullName>
    </submittedName>
</protein>
<dbReference type="RefSeq" id="WP_237978407.1">
    <property type="nucleotide sequence ID" value="NZ_JAKNCT010000005.1"/>
</dbReference>
<dbReference type="InterPro" id="IPR036388">
    <property type="entry name" value="WH-like_DNA-bd_sf"/>
</dbReference>
<keyword evidence="2" id="KW-1185">Reference proteome</keyword>
<proteinExistence type="predicted"/>